<dbReference type="AlphaFoldDB" id="A0ABD7VF81"/>
<reference evidence="1 2" key="1">
    <citation type="submission" date="2019-09" db="EMBL/GenBank/DDBJ databases">
        <authorList>
            <person name="Chandra G."/>
            <person name="Truman W A."/>
        </authorList>
    </citation>
    <scope>NUCLEOTIDE SEQUENCE [LARGE SCALE GENOMIC DNA]</scope>
    <source>
        <strain evidence="1">PS732</strain>
    </source>
</reference>
<sequence length="99" mass="11300">MQKLRFLHFLCLQFCAAVDLAREIQAQKNRHTPSFKERGPVRFSDSSEHQNSGVYFTENITLRGSPKLLLPLSWLYADVMYCLSNRLLALTARPISGVS</sequence>
<name>A0ABD7VF81_PSEFL</name>
<evidence type="ECO:0008006" key="3">
    <source>
        <dbReference type="Google" id="ProtNLM"/>
    </source>
</evidence>
<organism evidence="1 2">
    <name type="scientific">Pseudomonas fluorescens</name>
    <dbReference type="NCBI Taxonomy" id="294"/>
    <lineage>
        <taxon>Bacteria</taxon>
        <taxon>Pseudomonadati</taxon>
        <taxon>Pseudomonadota</taxon>
        <taxon>Gammaproteobacteria</taxon>
        <taxon>Pseudomonadales</taxon>
        <taxon>Pseudomonadaceae</taxon>
        <taxon>Pseudomonas</taxon>
    </lineage>
</organism>
<protein>
    <recommendedName>
        <fullName evidence="3">Secreted protein</fullName>
    </recommendedName>
</protein>
<proteinExistence type="predicted"/>
<gene>
    <name evidence="1" type="ORF">PS732_02332</name>
</gene>
<comment type="caution">
    <text evidence="1">The sequence shown here is derived from an EMBL/GenBank/DDBJ whole genome shotgun (WGS) entry which is preliminary data.</text>
</comment>
<dbReference type="EMBL" id="CABVIJ010000009">
    <property type="protein sequence ID" value="VVO90722.1"/>
    <property type="molecule type" value="Genomic_DNA"/>
</dbReference>
<evidence type="ECO:0000313" key="2">
    <source>
        <dbReference type="Proteomes" id="UP000325779"/>
    </source>
</evidence>
<dbReference type="Proteomes" id="UP000325779">
    <property type="component" value="Unassembled WGS sequence"/>
</dbReference>
<evidence type="ECO:0000313" key="1">
    <source>
        <dbReference type="EMBL" id="VVO90722.1"/>
    </source>
</evidence>
<accession>A0ABD7VF81</accession>